<proteinExistence type="predicted"/>
<name>I0IMX9_LEPFC</name>
<dbReference type="RefSeq" id="WP_014449119.1">
    <property type="nucleotide sequence ID" value="NC_017094.1"/>
</dbReference>
<dbReference type="STRING" id="1162668.LFE_0924"/>
<dbReference type="GO" id="GO:0016787">
    <property type="term" value="F:hydrolase activity"/>
    <property type="evidence" value="ECO:0007669"/>
    <property type="project" value="UniProtKB-KW"/>
</dbReference>
<evidence type="ECO:0000313" key="3">
    <source>
        <dbReference type="Proteomes" id="UP000007382"/>
    </source>
</evidence>
<dbReference type="eggNOG" id="COG2206">
    <property type="taxonomic scope" value="Bacteria"/>
</dbReference>
<dbReference type="OrthoDB" id="9816273at2"/>
<feature type="domain" description="HD-GYP" evidence="1">
    <location>
        <begin position="143"/>
        <end position="341"/>
    </location>
</feature>
<dbReference type="HOGENOM" id="CLU_000445_92_1_0"/>
<dbReference type="PANTHER" id="PTHR43155">
    <property type="entry name" value="CYCLIC DI-GMP PHOSPHODIESTERASE PA4108-RELATED"/>
    <property type="match status" value="1"/>
</dbReference>
<dbReference type="CDD" id="cd00077">
    <property type="entry name" value="HDc"/>
    <property type="match status" value="1"/>
</dbReference>
<dbReference type="Gene3D" id="1.10.3210.10">
    <property type="entry name" value="Hypothetical protein af1432"/>
    <property type="match status" value="1"/>
</dbReference>
<dbReference type="AlphaFoldDB" id="I0IMX9"/>
<dbReference type="PANTHER" id="PTHR43155:SF2">
    <property type="entry name" value="CYCLIC DI-GMP PHOSPHODIESTERASE PA4108"/>
    <property type="match status" value="1"/>
</dbReference>
<evidence type="ECO:0000259" key="1">
    <source>
        <dbReference type="PROSITE" id="PS51832"/>
    </source>
</evidence>
<dbReference type="InterPro" id="IPR006675">
    <property type="entry name" value="HDIG_dom"/>
</dbReference>
<reference evidence="2 3" key="1">
    <citation type="journal article" date="2012" name="J. Bacteriol.">
        <title>Complete Genome Sequence of Leptospirillum ferrooxidans Strain C2-3, Isolated from a Fresh Volcanic Ash Deposit on the Island of Miyake, Japan.</title>
        <authorList>
            <person name="Fujimura R."/>
            <person name="Sato Y."/>
            <person name="Nishizawa T."/>
            <person name="Oshima K."/>
            <person name="Kim S.-W."/>
            <person name="Hattori M."/>
            <person name="Kamijo T."/>
            <person name="Ohta H."/>
        </authorList>
    </citation>
    <scope>NUCLEOTIDE SEQUENCE [LARGE SCALE GENOMIC DNA]</scope>
    <source>
        <strain evidence="2 3">C2-3</strain>
    </source>
</reference>
<organism evidence="2 3">
    <name type="scientific">Leptospirillum ferrooxidans (strain C2-3)</name>
    <dbReference type="NCBI Taxonomy" id="1162668"/>
    <lineage>
        <taxon>Bacteria</taxon>
        <taxon>Pseudomonadati</taxon>
        <taxon>Nitrospirota</taxon>
        <taxon>Nitrospiria</taxon>
        <taxon>Nitrospirales</taxon>
        <taxon>Nitrospiraceae</taxon>
        <taxon>Leptospirillum</taxon>
    </lineage>
</organism>
<keyword evidence="2" id="KW-0378">Hydrolase</keyword>
<dbReference type="PATRIC" id="fig|1162668.3.peg.1054"/>
<dbReference type="InterPro" id="IPR003607">
    <property type="entry name" value="HD/PDEase_dom"/>
</dbReference>
<dbReference type="PROSITE" id="PS51832">
    <property type="entry name" value="HD_GYP"/>
    <property type="match status" value="1"/>
</dbReference>
<reference evidence="3" key="2">
    <citation type="submission" date="2012-03" db="EMBL/GenBank/DDBJ databases">
        <title>The complete genome sequence of the pioneer microbe on fresh volcanic deposit, Leptospirillum ferrooxidans strain C2-3.</title>
        <authorList>
            <person name="Fujimura R."/>
            <person name="Sato Y."/>
            <person name="Nishizawa T."/>
            <person name="Nanba K."/>
            <person name="Oshima K."/>
            <person name="Hattori M."/>
            <person name="Kamijo T."/>
            <person name="Ohta H."/>
        </authorList>
    </citation>
    <scope>NUCLEOTIDE SEQUENCE [LARGE SCALE GENOMIC DNA]</scope>
    <source>
        <strain evidence="3">C2-3</strain>
    </source>
</reference>
<dbReference type="Proteomes" id="UP000007382">
    <property type="component" value="Chromosome"/>
</dbReference>
<dbReference type="KEGG" id="lfc:LFE_0924"/>
<dbReference type="Pfam" id="PF11871">
    <property type="entry name" value="DUF3391"/>
    <property type="match status" value="1"/>
</dbReference>
<protein>
    <submittedName>
        <fullName evidence="2">Putative metal dependent phosphohydrolase</fullName>
    </submittedName>
</protein>
<dbReference type="InterPro" id="IPR021812">
    <property type="entry name" value="DUF3391"/>
</dbReference>
<dbReference type="SUPFAM" id="SSF109604">
    <property type="entry name" value="HD-domain/PDEase-like"/>
    <property type="match status" value="1"/>
</dbReference>
<accession>I0IMX9</accession>
<dbReference type="NCBIfam" id="TIGR00277">
    <property type="entry name" value="HDIG"/>
    <property type="match status" value="1"/>
</dbReference>
<keyword evidence="3" id="KW-1185">Reference proteome</keyword>
<dbReference type="InterPro" id="IPR037522">
    <property type="entry name" value="HD_GYP_dom"/>
</dbReference>
<dbReference type="EMBL" id="AP012342">
    <property type="protein sequence ID" value="BAM06628.1"/>
    <property type="molecule type" value="Genomic_DNA"/>
</dbReference>
<dbReference type="SMART" id="SM00471">
    <property type="entry name" value="HDc"/>
    <property type="match status" value="1"/>
</dbReference>
<sequence length="418" mass="47333">MKKSIPIDSLKVGMFVCDLDRKWWQTDFLVHQFLIKSQGDIEKLKGAGVQVVVVDLARSEVSVPDLHAEIHEKENVLKKMDEDPKSSFFLPESHSLPSIQDLKSFKDLKERTENLLQDGFKNARFGKEIPVAPFREKIENMIDLISNNPSLITFLMEMEESDDETYRHSINTMILALGLAIRKGIQTCDLKAWGLAALFHDIGKTGIPLPILKKTGPLNQSDWKIIREHPEIGYRILKNHPDKDVSGLCATVAYEHHERKNGSGYPRGMSLDKLNPVTRSLIALDMYEALTANRIYRIGYSPAKTLEILLKSAEDKIDPSAVSDLIKMVGVYPTGSLIETIRGEIVLVGGYTDPTRTISEEVVLYVLKDLNGEWLLRPVRRVKSSLGPKEVKRTLHPREMGLSEKDIVRLIYPVSRER</sequence>
<dbReference type="Pfam" id="PF13487">
    <property type="entry name" value="HD_5"/>
    <property type="match status" value="1"/>
</dbReference>
<evidence type="ECO:0000313" key="2">
    <source>
        <dbReference type="EMBL" id="BAM06628.1"/>
    </source>
</evidence>
<gene>
    <name evidence="2" type="ordered locus">LFE_0924</name>
</gene>